<sequence length="55" mass="6643">MNNKRKIKINKSNPIYKNICQNWHEASKDLLTIQESNQSDNLIFAQFFFFWSSFN</sequence>
<accession>X1VF64</accession>
<proteinExistence type="predicted"/>
<name>X1VF64_9ZZZZ</name>
<protein>
    <submittedName>
        <fullName evidence="1">Uncharacterized protein</fullName>
    </submittedName>
</protein>
<comment type="caution">
    <text evidence="1">The sequence shown here is derived from an EMBL/GenBank/DDBJ whole genome shotgun (WGS) entry which is preliminary data.</text>
</comment>
<dbReference type="EMBL" id="BARW01040139">
    <property type="protein sequence ID" value="GAJ16562.1"/>
    <property type="molecule type" value="Genomic_DNA"/>
</dbReference>
<feature type="non-terminal residue" evidence="1">
    <location>
        <position position="55"/>
    </location>
</feature>
<reference evidence="1" key="1">
    <citation type="journal article" date="2014" name="Front. Microbiol.">
        <title>High frequency of phylogenetically diverse reductive dehalogenase-homologous genes in deep subseafloor sedimentary metagenomes.</title>
        <authorList>
            <person name="Kawai M."/>
            <person name="Futagami T."/>
            <person name="Toyoda A."/>
            <person name="Takaki Y."/>
            <person name="Nishi S."/>
            <person name="Hori S."/>
            <person name="Arai W."/>
            <person name="Tsubouchi T."/>
            <person name="Morono Y."/>
            <person name="Uchiyama I."/>
            <person name="Ito T."/>
            <person name="Fujiyama A."/>
            <person name="Inagaki F."/>
            <person name="Takami H."/>
        </authorList>
    </citation>
    <scope>NUCLEOTIDE SEQUENCE</scope>
    <source>
        <strain evidence="1">Expedition CK06-06</strain>
    </source>
</reference>
<dbReference type="AlphaFoldDB" id="X1VF64"/>
<evidence type="ECO:0000313" key="1">
    <source>
        <dbReference type="EMBL" id="GAJ16562.1"/>
    </source>
</evidence>
<gene>
    <name evidence="1" type="ORF">S12H4_60816</name>
</gene>
<organism evidence="1">
    <name type="scientific">marine sediment metagenome</name>
    <dbReference type="NCBI Taxonomy" id="412755"/>
    <lineage>
        <taxon>unclassified sequences</taxon>
        <taxon>metagenomes</taxon>
        <taxon>ecological metagenomes</taxon>
    </lineage>
</organism>